<dbReference type="GO" id="GO:0006325">
    <property type="term" value="P:chromatin organization"/>
    <property type="evidence" value="ECO:0007669"/>
    <property type="project" value="UniProtKB-KW"/>
</dbReference>
<dbReference type="InterPro" id="IPR008676">
    <property type="entry name" value="MRG"/>
</dbReference>
<protein>
    <recommendedName>
        <fullName evidence="6">Chromo domain-containing protein</fullName>
    </recommendedName>
</protein>
<comment type="subcellular location">
    <subcellularLocation>
        <location evidence="1">Nucleus</location>
    </subcellularLocation>
</comment>
<evidence type="ECO:0000256" key="1">
    <source>
        <dbReference type="ARBA" id="ARBA00004123"/>
    </source>
</evidence>
<gene>
    <name evidence="7" type="ORF">GUITHDRAFT_151404</name>
</gene>
<dbReference type="SUPFAM" id="SSF54160">
    <property type="entry name" value="Chromo domain-like"/>
    <property type="match status" value="1"/>
</dbReference>
<dbReference type="RefSeq" id="XP_005836526.1">
    <property type="nucleotide sequence ID" value="XM_005836469.1"/>
</dbReference>
<evidence type="ECO:0000313" key="7">
    <source>
        <dbReference type="EMBL" id="EKX49546.1"/>
    </source>
</evidence>
<dbReference type="InterPro" id="IPR026541">
    <property type="entry name" value="MRG_dom"/>
</dbReference>
<dbReference type="InterPro" id="IPR038217">
    <property type="entry name" value="MRG_C_sf"/>
</dbReference>
<dbReference type="STRING" id="905079.L1JLV2"/>
<dbReference type="SMART" id="SM00298">
    <property type="entry name" value="CHROMO"/>
    <property type="match status" value="1"/>
</dbReference>
<dbReference type="Pfam" id="PF22732">
    <property type="entry name" value="MSL3_chromo-like"/>
    <property type="match status" value="1"/>
</dbReference>
<dbReference type="EMBL" id="JH992981">
    <property type="protein sequence ID" value="EKX49546.1"/>
    <property type="molecule type" value="Genomic_DNA"/>
</dbReference>
<dbReference type="PANTHER" id="PTHR10880:SF15">
    <property type="entry name" value="MSL COMPLEX SUBUNIT 3"/>
    <property type="match status" value="1"/>
</dbReference>
<dbReference type="HOGENOM" id="CLU_1500184_0_0_1"/>
<dbReference type="GO" id="GO:0006355">
    <property type="term" value="P:regulation of DNA-templated transcription"/>
    <property type="evidence" value="ECO:0007669"/>
    <property type="project" value="InterPro"/>
</dbReference>
<dbReference type="GO" id="GO:0005634">
    <property type="term" value="C:nucleus"/>
    <property type="evidence" value="ECO:0007669"/>
    <property type="project" value="UniProtKB-SubCell"/>
</dbReference>
<dbReference type="Pfam" id="PF05712">
    <property type="entry name" value="MRG"/>
    <property type="match status" value="1"/>
</dbReference>
<dbReference type="KEGG" id="gtt:GUITHDRAFT_151404"/>
<dbReference type="InterPro" id="IPR016197">
    <property type="entry name" value="Chromo-like_dom_sf"/>
</dbReference>
<dbReference type="Gene3D" id="2.30.30.140">
    <property type="match status" value="1"/>
</dbReference>
<keyword evidence="3" id="KW-0805">Transcription regulation</keyword>
<dbReference type="AlphaFoldDB" id="L1JLV2"/>
<feature type="domain" description="Chromo" evidence="6">
    <location>
        <begin position="44"/>
        <end position="94"/>
    </location>
</feature>
<name>L1JLV2_GUITC</name>
<dbReference type="InterPro" id="IPR000953">
    <property type="entry name" value="Chromo/chromo_shadow_dom"/>
</dbReference>
<reference evidence="7" key="1">
    <citation type="journal article" date="2012" name="Nature">
        <title>Algal genomes reveal evolutionary mosaicism and the fate of nucleomorphs.</title>
        <authorList>
            <consortium name="DOE Joint Genome Institute"/>
            <person name="Curtis B.A."/>
            <person name="Tanifuji G."/>
            <person name="Burki F."/>
            <person name="Gruber A."/>
            <person name="Irimia M."/>
            <person name="Maruyama S."/>
            <person name="Arias M.C."/>
            <person name="Ball S.G."/>
            <person name="Gile G.H."/>
            <person name="Hirakawa Y."/>
            <person name="Hopkins J.F."/>
            <person name="Kuo A."/>
            <person name="Rensing S.A."/>
            <person name="Schmutz J."/>
            <person name="Symeonidi A."/>
            <person name="Elias M."/>
            <person name="Eveleigh R.J."/>
            <person name="Herman E.K."/>
            <person name="Klute M.J."/>
            <person name="Nakayama T."/>
            <person name="Obornik M."/>
            <person name="Reyes-Prieto A."/>
            <person name="Armbrust E.V."/>
            <person name="Aves S.J."/>
            <person name="Beiko R.G."/>
            <person name="Coutinho P."/>
            <person name="Dacks J.B."/>
            <person name="Durnford D.G."/>
            <person name="Fast N.M."/>
            <person name="Green B.R."/>
            <person name="Grisdale C.J."/>
            <person name="Hempel F."/>
            <person name="Henrissat B."/>
            <person name="Hoppner M.P."/>
            <person name="Ishida K."/>
            <person name="Kim E."/>
            <person name="Koreny L."/>
            <person name="Kroth P.G."/>
            <person name="Liu Y."/>
            <person name="Malik S.B."/>
            <person name="Maier U.G."/>
            <person name="McRose D."/>
            <person name="Mock T."/>
            <person name="Neilson J.A."/>
            <person name="Onodera N.T."/>
            <person name="Poole A.M."/>
            <person name="Pritham E.J."/>
            <person name="Richards T.A."/>
            <person name="Rocap G."/>
            <person name="Roy S.W."/>
            <person name="Sarai C."/>
            <person name="Schaack S."/>
            <person name="Shirato S."/>
            <person name="Slamovits C.H."/>
            <person name="Spencer D.F."/>
            <person name="Suzuki S."/>
            <person name="Worden A.Z."/>
            <person name="Zauner S."/>
            <person name="Barry K."/>
            <person name="Bell C."/>
            <person name="Bharti A.K."/>
            <person name="Crow J.A."/>
            <person name="Grimwood J."/>
            <person name="Kramer R."/>
            <person name="Lindquist E."/>
            <person name="Lucas S."/>
            <person name="Salamov A."/>
            <person name="McFadden G.I."/>
            <person name="Lane C.E."/>
            <person name="Keeling P.J."/>
            <person name="Gray M.W."/>
            <person name="Grigoriev I.V."/>
            <person name="Archibald J.M."/>
        </authorList>
    </citation>
    <scope>NUCLEOTIDE SEQUENCE</scope>
    <source>
        <strain evidence="7">CCMP2712</strain>
    </source>
</reference>
<keyword evidence="5" id="KW-0539">Nucleus</keyword>
<keyword evidence="2" id="KW-0156">Chromatin regulator</keyword>
<evidence type="ECO:0000256" key="5">
    <source>
        <dbReference type="ARBA" id="ARBA00023242"/>
    </source>
</evidence>
<proteinExistence type="predicted"/>
<dbReference type="PaxDb" id="55529-EKX49546"/>
<dbReference type="PANTHER" id="PTHR10880">
    <property type="entry name" value="MORTALITY FACTOR 4-LIKE PROTEIN"/>
    <property type="match status" value="1"/>
</dbReference>
<dbReference type="Gene3D" id="1.10.274.30">
    <property type="entry name" value="MRG domain"/>
    <property type="match status" value="1"/>
</dbReference>
<feature type="non-terminal residue" evidence="7">
    <location>
        <position position="181"/>
    </location>
</feature>
<dbReference type="PROSITE" id="PS51640">
    <property type="entry name" value="MRG"/>
    <property type="match status" value="1"/>
</dbReference>
<keyword evidence="4" id="KW-0804">Transcription</keyword>
<organism evidence="7">
    <name type="scientific">Guillardia theta (strain CCMP2712)</name>
    <name type="common">Cryptophyte</name>
    <dbReference type="NCBI Taxonomy" id="905079"/>
    <lineage>
        <taxon>Eukaryota</taxon>
        <taxon>Cryptophyceae</taxon>
        <taxon>Pyrenomonadales</taxon>
        <taxon>Geminigeraceae</taxon>
        <taxon>Guillardia</taxon>
    </lineage>
</organism>
<evidence type="ECO:0000256" key="3">
    <source>
        <dbReference type="ARBA" id="ARBA00023015"/>
    </source>
</evidence>
<dbReference type="GO" id="GO:0000123">
    <property type="term" value="C:histone acetyltransferase complex"/>
    <property type="evidence" value="ECO:0007669"/>
    <property type="project" value="TreeGrafter"/>
</dbReference>
<accession>L1JLV2</accession>
<evidence type="ECO:0000256" key="2">
    <source>
        <dbReference type="ARBA" id="ARBA00022853"/>
    </source>
</evidence>
<sequence>MPPSKKQKREVAAAAPPPSKDDLVVGDCKYALNQLLLALNRGQLYAAKILKMRKVGLNWEYYVHYQGWKARWDEWVKEAMLYPDNEESRKVQNELSARLKESLASSNGKSSQPGDDFIHTVESTKPVITLIIPHTLQVHLMKEAEQVHSEKLVPLPRSPSVKEILVSFVKTNNKPPTSVEA</sequence>
<dbReference type="InterPro" id="IPR053820">
    <property type="entry name" value="MSL3_chromo-like"/>
</dbReference>
<dbReference type="GeneID" id="17306414"/>
<evidence type="ECO:0000256" key="4">
    <source>
        <dbReference type="ARBA" id="ARBA00023163"/>
    </source>
</evidence>
<dbReference type="OrthoDB" id="124855at2759"/>
<evidence type="ECO:0000259" key="6">
    <source>
        <dbReference type="SMART" id="SM00298"/>
    </source>
</evidence>